<proteinExistence type="predicted"/>
<dbReference type="OrthoDB" id="119935at2759"/>
<feature type="region of interest" description="Disordered" evidence="1">
    <location>
        <begin position="1"/>
        <end position="39"/>
    </location>
</feature>
<gene>
    <name evidence="2" type="ORF">Plil01_000168600</name>
</gene>
<reference evidence="2" key="1">
    <citation type="submission" date="2023-04" db="EMBL/GenBank/DDBJ databases">
        <title>Phytophthora lilii NBRC 32176.</title>
        <authorList>
            <person name="Ichikawa N."/>
            <person name="Sato H."/>
            <person name="Tonouchi N."/>
        </authorList>
    </citation>
    <scope>NUCLEOTIDE SEQUENCE</scope>
    <source>
        <strain evidence="2">NBRC 32176</strain>
    </source>
</reference>
<feature type="compositionally biased region" description="Acidic residues" evidence="1">
    <location>
        <begin position="1"/>
        <end position="12"/>
    </location>
</feature>
<comment type="caution">
    <text evidence="2">The sequence shown here is derived from an EMBL/GenBank/DDBJ whole genome shotgun (WGS) entry which is preliminary data.</text>
</comment>
<sequence>MGSQEEDVEDEPSQQMQQTPEEQDEHMSTEADAPGVDLKEMAKQVRSVLTWLFSKYTDSTLYAVDENPQTFADHASVRPMCVATRLRGLTLSAPRAGSWRTKQRRFRLGSTSCTACKKR</sequence>
<organism evidence="2 3">
    <name type="scientific">Phytophthora lilii</name>
    <dbReference type="NCBI Taxonomy" id="2077276"/>
    <lineage>
        <taxon>Eukaryota</taxon>
        <taxon>Sar</taxon>
        <taxon>Stramenopiles</taxon>
        <taxon>Oomycota</taxon>
        <taxon>Peronosporomycetes</taxon>
        <taxon>Peronosporales</taxon>
        <taxon>Peronosporaceae</taxon>
        <taxon>Phytophthora</taxon>
    </lineage>
</organism>
<dbReference type="EMBL" id="BSXW01000057">
    <property type="protein sequence ID" value="GMF10929.1"/>
    <property type="molecule type" value="Genomic_DNA"/>
</dbReference>
<evidence type="ECO:0000313" key="3">
    <source>
        <dbReference type="Proteomes" id="UP001165083"/>
    </source>
</evidence>
<dbReference type="AlphaFoldDB" id="A0A9W6TEG3"/>
<protein>
    <submittedName>
        <fullName evidence="2">Unnamed protein product</fullName>
    </submittedName>
</protein>
<keyword evidence="3" id="KW-1185">Reference proteome</keyword>
<accession>A0A9W6TEG3</accession>
<evidence type="ECO:0000313" key="2">
    <source>
        <dbReference type="EMBL" id="GMF10929.1"/>
    </source>
</evidence>
<dbReference type="Proteomes" id="UP001165083">
    <property type="component" value="Unassembled WGS sequence"/>
</dbReference>
<name>A0A9W6TEG3_9STRA</name>
<evidence type="ECO:0000256" key="1">
    <source>
        <dbReference type="SAM" id="MobiDB-lite"/>
    </source>
</evidence>